<dbReference type="Pfam" id="PF07769">
    <property type="entry name" value="PsiF_repeat"/>
    <property type="match status" value="2"/>
</dbReference>
<sequence length="126" mass="12856">MKNRSSQLFAAVLLAVSCSAPVWAQTTPAPAAAPTPAAPASPSNGKALTPQQKRMSDCSTANKGKTGEAYKAGVAACLKGEKPAATGKTLTPQQQRMKDCNAQAGAKSLSGDARKTFMSTCLKSKG</sequence>
<gene>
    <name evidence="3" type="ORF">CAL29_13500</name>
</gene>
<feature type="chain" id="PRO_5012672674" description="PsiF repeat family protein" evidence="2">
    <location>
        <begin position="25"/>
        <end position="126"/>
    </location>
</feature>
<comment type="caution">
    <text evidence="3">The sequence shown here is derived from an EMBL/GenBank/DDBJ whole genome shotgun (WGS) entry which is preliminary data.</text>
</comment>
<dbReference type="InterPro" id="IPR011690">
    <property type="entry name" value="P_starv_induced_PsiF"/>
</dbReference>
<dbReference type="PROSITE" id="PS51257">
    <property type="entry name" value="PROKAR_LIPOPROTEIN"/>
    <property type="match status" value="1"/>
</dbReference>
<reference evidence="4" key="1">
    <citation type="submission" date="2017-05" db="EMBL/GenBank/DDBJ databases">
        <title>Complete and WGS of Bordetella genogroups.</title>
        <authorList>
            <person name="Spilker T."/>
            <person name="Lipuma J."/>
        </authorList>
    </citation>
    <scope>NUCLEOTIDE SEQUENCE [LARGE SCALE GENOMIC DNA]</scope>
    <source>
        <strain evidence="4">AU16122</strain>
    </source>
</reference>
<keyword evidence="4" id="KW-1185">Reference proteome</keyword>
<evidence type="ECO:0000256" key="1">
    <source>
        <dbReference type="SAM" id="MobiDB-lite"/>
    </source>
</evidence>
<proteinExistence type="predicted"/>
<evidence type="ECO:0000313" key="4">
    <source>
        <dbReference type="Proteomes" id="UP000216020"/>
    </source>
</evidence>
<feature type="signal peptide" evidence="2">
    <location>
        <begin position="1"/>
        <end position="24"/>
    </location>
</feature>
<feature type="region of interest" description="Disordered" evidence="1">
    <location>
        <begin position="26"/>
        <end position="62"/>
    </location>
</feature>
<dbReference type="RefSeq" id="WP_094853507.1">
    <property type="nucleotide sequence ID" value="NZ_NEVM01000002.1"/>
</dbReference>
<name>A0A261SC01_9BORD</name>
<organism evidence="3 4">
    <name type="scientific">Bordetella genomosp. 10</name>
    <dbReference type="NCBI Taxonomy" id="1416804"/>
    <lineage>
        <taxon>Bacteria</taxon>
        <taxon>Pseudomonadati</taxon>
        <taxon>Pseudomonadota</taxon>
        <taxon>Betaproteobacteria</taxon>
        <taxon>Burkholderiales</taxon>
        <taxon>Alcaligenaceae</taxon>
        <taxon>Bordetella</taxon>
    </lineage>
</organism>
<dbReference type="Proteomes" id="UP000216020">
    <property type="component" value="Unassembled WGS sequence"/>
</dbReference>
<protein>
    <recommendedName>
        <fullName evidence="5">PsiF repeat family protein</fullName>
    </recommendedName>
</protein>
<dbReference type="EMBL" id="NEVM01000002">
    <property type="protein sequence ID" value="OZI34517.1"/>
    <property type="molecule type" value="Genomic_DNA"/>
</dbReference>
<evidence type="ECO:0000313" key="3">
    <source>
        <dbReference type="EMBL" id="OZI34517.1"/>
    </source>
</evidence>
<evidence type="ECO:0008006" key="5">
    <source>
        <dbReference type="Google" id="ProtNLM"/>
    </source>
</evidence>
<feature type="compositionally biased region" description="Polar residues" evidence="1">
    <location>
        <begin position="43"/>
        <end position="62"/>
    </location>
</feature>
<evidence type="ECO:0000256" key="2">
    <source>
        <dbReference type="SAM" id="SignalP"/>
    </source>
</evidence>
<dbReference type="OrthoDB" id="8001925at2"/>
<accession>A0A261SC01</accession>
<keyword evidence="2" id="KW-0732">Signal</keyword>
<dbReference type="AlphaFoldDB" id="A0A261SC01"/>